<dbReference type="EMBL" id="JAMZFW010000017">
    <property type="protein sequence ID" value="MCP1103076.1"/>
    <property type="molecule type" value="Genomic_DNA"/>
</dbReference>
<name>A0ABT1EBM3_9FIRM</name>
<feature type="transmembrane region" description="Helical" evidence="1">
    <location>
        <begin position="6"/>
        <end position="24"/>
    </location>
</feature>
<keyword evidence="1" id="KW-0812">Transmembrane</keyword>
<dbReference type="Proteomes" id="UP001523566">
    <property type="component" value="Unassembled WGS sequence"/>
</dbReference>
<feature type="transmembrane region" description="Helical" evidence="1">
    <location>
        <begin position="73"/>
        <end position="97"/>
    </location>
</feature>
<dbReference type="RefSeq" id="WP_262066861.1">
    <property type="nucleotide sequence ID" value="NZ_JAMXOD010000017.1"/>
</dbReference>
<evidence type="ECO:0000313" key="3">
    <source>
        <dbReference type="Proteomes" id="UP001523566"/>
    </source>
</evidence>
<evidence type="ECO:0000313" key="2">
    <source>
        <dbReference type="EMBL" id="MCP1103076.1"/>
    </source>
</evidence>
<gene>
    <name evidence="2" type="ORF">NK125_11670</name>
</gene>
<sequence>MWRSIARVLPWIGAVVVIRLLFILQHKSNKKMEQKSDYIIKNSGLILIIGGVGVVVFGALIVLAVWTKQTSPGILVVFGGMFLVSLYGLVECLLYYVEVKGDEIIYRSFIGVTKRYTFAMITSGKYTKSGSFKVYVGTKTIIKFSDNMPFQRFVEQMIERGIPVEVYKSKKA</sequence>
<evidence type="ECO:0008006" key="4">
    <source>
        <dbReference type="Google" id="ProtNLM"/>
    </source>
</evidence>
<accession>A0ABT1EBM3</accession>
<reference evidence="2 3" key="1">
    <citation type="journal article" date="2022" name="Genome Biol. Evol.">
        <title>Host diet, physiology and behaviors set the stage for Lachnospiraceae cladogenesis.</title>
        <authorList>
            <person name="Vera-Ponce De Leon A."/>
            <person name="Schneider M."/>
            <person name="Jahnes B.C."/>
            <person name="Sadowski V."/>
            <person name="Camuy-Velez L.A."/>
            <person name="Duan J."/>
            <person name="Sabree Z.L."/>
        </authorList>
    </citation>
    <scope>NUCLEOTIDE SEQUENCE [LARGE SCALE GENOMIC DNA]</scope>
    <source>
        <strain evidence="2 3">PAL113</strain>
    </source>
</reference>
<keyword evidence="1" id="KW-0472">Membrane</keyword>
<keyword evidence="3" id="KW-1185">Reference proteome</keyword>
<dbReference type="Pfam" id="PF20197">
    <property type="entry name" value="DUF6560"/>
    <property type="match status" value="1"/>
</dbReference>
<protein>
    <recommendedName>
        <fullName evidence="4">DUF5673 domain-containing protein</fullName>
    </recommendedName>
</protein>
<proteinExistence type="predicted"/>
<feature type="transmembrane region" description="Helical" evidence="1">
    <location>
        <begin position="45"/>
        <end position="67"/>
    </location>
</feature>
<dbReference type="InterPro" id="IPR046690">
    <property type="entry name" value="DUF6560"/>
</dbReference>
<comment type="caution">
    <text evidence="2">The sequence shown here is derived from an EMBL/GenBank/DDBJ whole genome shotgun (WGS) entry which is preliminary data.</text>
</comment>
<organism evidence="2 3">
    <name type="scientific">Aequitasia blattaphilus</name>
    <dbReference type="NCBI Taxonomy" id="2949332"/>
    <lineage>
        <taxon>Bacteria</taxon>
        <taxon>Bacillati</taxon>
        <taxon>Bacillota</taxon>
        <taxon>Clostridia</taxon>
        <taxon>Lachnospirales</taxon>
        <taxon>Lachnospiraceae</taxon>
        <taxon>Aequitasia</taxon>
    </lineage>
</organism>
<evidence type="ECO:0000256" key="1">
    <source>
        <dbReference type="SAM" id="Phobius"/>
    </source>
</evidence>
<keyword evidence="1" id="KW-1133">Transmembrane helix</keyword>